<dbReference type="OrthoDB" id="2426273at2759"/>
<dbReference type="STRING" id="930990.A0A067MDI7"/>
<gene>
    <name evidence="1" type="ORF">BOTBODRAFT_188355</name>
</gene>
<name>A0A067MDI7_BOTB1</name>
<organism evidence="1 2">
    <name type="scientific">Botryobasidium botryosum (strain FD-172 SS1)</name>
    <dbReference type="NCBI Taxonomy" id="930990"/>
    <lineage>
        <taxon>Eukaryota</taxon>
        <taxon>Fungi</taxon>
        <taxon>Dikarya</taxon>
        <taxon>Basidiomycota</taxon>
        <taxon>Agaricomycotina</taxon>
        <taxon>Agaricomycetes</taxon>
        <taxon>Cantharellales</taxon>
        <taxon>Botryobasidiaceae</taxon>
        <taxon>Botryobasidium</taxon>
    </lineage>
</organism>
<dbReference type="EMBL" id="KL198042">
    <property type="protein sequence ID" value="KDQ13629.1"/>
    <property type="molecule type" value="Genomic_DNA"/>
</dbReference>
<evidence type="ECO:0008006" key="3">
    <source>
        <dbReference type="Google" id="ProtNLM"/>
    </source>
</evidence>
<evidence type="ECO:0000313" key="1">
    <source>
        <dbReference type="EMBL" id="KDQ13629.1"/>
    </source>
</evidence>
<reference evidence="2" key="1">
    <citation type="journal article" date="2014" name="Proc. Natl. Acad. Sci. U.S.A.">
        <title>Extensive sampling of basidiomycete genomes demonstrates inadequacy of the white-rot/brown-rot paradigm for wood decay fungi.</title>
        <authorList>
            <person name="Riley R."/>
            <person name="Salamov A.A."/>
            <person name="Brown D.W."/>
            <person name="Nagy L.G."/>
            <person name="Floudas D."/>
            <person name="Held B.W."/>
            <person name="Levasseur A."/>
            <person name="Lombard V."/>
            <person name="Morin E."/>
            <person name="Otillar R."/>
            <person name="Lindquist E.A."/>
            <person name="Sun H."/>
            <person name="LaButti K.M."/>
            <person name="Schmutz J."/>
            <person name="Jabbour D."/>
            <person name="Luo H."/>
            <person name="Baker S.E."/>
            <person name="Pisabarro A.G."/>
            <person name="Walton J.D."/>
            <person name="Blanchette R.A."/>
            <person name="Henrissat B."/>
            <person name="Martin F."/>
            <person name="Cullen D."/>
            <person name="Hibbett D.S."/>
            <person name="Grigoriev I.V."/>
        </authorList>
    </citation>
    <scope>NUCLEOTIDE SEQUENCE [LARGE SCALE GENOMIC DNA]</scope>
    <source>
        <strain evidence="2">FD-172 SS1</strain>
    </source>
</reference>
<keyword evidence="2" id="KW-1185">Reference proteome</keyword>
<sequence length="850" mass="96149">MTEDISDERAPSPAPSSPPSIFQRLMLLLLEAVAYTIVTLLIGPEMEVPGGLPAMEKDLTKDPQSMMNELGTFTVSTAENIDALTRSNFESNNDPTDVETLNATLPSVRKTDDDRNAAGLDATVEEVGIVSSATGQTSLPTDLHIQRNPSVDAQTVEKSMDVFTSSPEPKLATTRPDFIPFTLRYLCADVPYDYKPGGFRDFPERQGWVLYGESGKPELSKFALLDSTDASLKLAEKVALLQAWMFFGALSEASSIFGLEIDIDGEFISDTKGGKVVSTAPLNGLIARWLQAAGTQERREDCCSNIRELCRYLEPRIFNLRDEDNHVRLFSYDECEAMLSIEMAYRVLLLSLVRSGVYDAAAIRPLLKDKFFDYQLKLHRRGWNSLRKQGWCHSEMKMLSAHRELPYAFFAATLKRHPLEHEECDEFQCTADQINEDTYKTMHTDPGCVCRFISVDVDEICSVLSRGRIPAILVSETLELKIVEDHSFVAISHVWSHGMGNPQENAIPLCQLKQIRSSISKLDEKFQLGLRSDPGNAYAFWLDTLCIPVAPDLKAFRKEAMVLMGRTYRDASAVLVLDRELRGVDTLTTTRLEQSLWLLFSGWMRRLWTLQEAALARDLFISMKDGPHRFARLEDGGLLSANKWKRARLGSETSDIETDILLCRDLKLLIQRRIPPARWLGEIDEGKEYQTPYQYLCAATERRCTSKMQDEPLILATMMGLDVGRILVEDDVDERMAAWHQAMRLIPADIIFLHSEIRTLSKAPFRWAPASLMGNEIAAPLYRGIGVCDSEGLHVQYAGYLLSEEQKRSASAVEDRWYLHDRENATIHKIMHAEAGRLWRYWMNSIKEMK</sequence>
<protein>
    <recommendedName>
        <fullName evidence="3">Heterokaryon incompatibility domain-containing protein</fullName>
    </recommendedName>
</protein>
<proteinExistence type="predicted"/>
<dbReference type="Proteomes" id="UP000027195">
    <property type="component" value="Unassembled WGS sequence"/>
</dbReference>
<dbReference type="AlphaFoldDB" id="A0A067MDI7"/>
<dbReference type="InParanoid" id="A0A067MDI7"/>
<dbReference type="PANTHER" id="PTHR39596:SF2">
    <property type="entry name" value="HET DOMAIN PROTEIN (AFU_ORTHOLOGUE AFUA_1G17550)-RELATED"/>
    <property type="match status" value="1"/>
</dbReference>
<accession>A0A067MDI7</accession>
<evidence type="ECO:0000313" key="2">
    <source>
        <dbReference type="Proteomes" id="UP000027195"/>
    </source>
</evidence>
<dbReference type="PANTHER" id="PTHR39596">
    <property type="match status" value="1"/>
</dbReference>
<dbReference type="HOGENOM" id="CLU_009388_5_0_1"/>